<evidence type="ECO:0000313" key="1">
    <source>
        <dbReference type="EMBL" id="EEF15374.1"/>
    </source>
</evidence>
<reference evidence="1 2" key="1">
    <citation type="submission" date="2008-08" db="EMBL/GenBank/DDBJ databases">
        <authorList>
            <person name="Madupu R."/>
            <person name="Durkin A.S."/>
            <person name="Torralba M."/>
            <person name="Methe B."/>
            <person name="Sutton G.G."/>
            <person name="Strausberg R.L."/>
            <person name="Nelson K.E."/>
        </authorList>
    </citation>
    <scope>NUCLEOTIDE SEQUENCE [LARGE SCALE GENOMIC DNA]</scope>
    <source>
        <strain evidence="1 2">RM3267</strain>
    </source>
</reference>
<dbReference type="RefSeq" id="WP_002943265.1">
    <property type="nucleotide sequence ID" value="NZ_ACFU01000001.1"/>
</dbReference>
<dbReference type="Proteomes" id="UP000003082">
    <property type="component" value="Unassembled WGS sequence"/>
</dbReference>
<dbReference type="AlphaFoldDB" id="B9CXW6"/>
<name>B9CXW6_CAMRE</name>
<gene>
    <name evidence="1" type="ORF">CAMRE0001_0157</name>
</gene>
<proteinExistence type="predicted"/>
<comment type="caution">
    <text evidence="1">The sequence shown here is derived from an EMBL/GenBank/DDBJ whole genome shotgun (WGS) entry which is preliminary data.</text>
</comment>
<organism evidence="1 2">
    <name type="scientific">Campylobacter rectus RM3267</name>
    <dbReference type="NCBI Taxonomy" id="553218"/>
    <lineage>
        <taxon>Bacteria</taxon>
        <taxon>Pseudomonadati</taxon>
        <taxon>Campylobacterota</taxon>
        <taxon>Epsilonproteobacteria</taxon>
        <taxon>Campylobacterales</taxon>
        <taxon>Campylobacteraceae</taxon>
        <taxon>Campylobacter</taxon>
    </lineage>
</organism>
<sequence>MLKVAASFDKNENRGEIRMVARFDLPWLALCVFADFLDELRPTDLGKYDRSV</sequence>
<dbReference type="EMBL" id="ACFU01000001">
    <property type="protein sequence ID" value="EEF15374.1"/>
    <property type="molecule type" value="Genomic_DNA"/>
</dbReference>
<keyword evidence="2" id="KW-1185">Reference proteome</keyword>
<accession>B9CXW6</accession>
<evidence type="ECO:0000313" key="2">
    <source>
        <dbReference type="Proteomes" id="UP000003082"/>
    </source>
</evidence>
<protein>
    <submittedName>
        <fullName evidence="1">Uncharacterized protein</fullName>
    </submittedName>
</protein>